<reference evidence="9 10" key="1">
    <citation type="submission" date="2024-06" db="EMBL/GenBank/DDBJ databases">
        <title>Genomic Encyclopedia of Type Strains, Phase IV (KMG-IV): sequencing the most valuable type-strain genomes for metagenomic binning, comparative biology and taxonomic classification.</title>
        <authorList>
            <person name="Goeker M."/>
        </authorList>
    </citation>
    <scope>NUCLEOTIDE SEQUENCE [LARGE SCALE GENOMIC DNA]</scope>
    <source>
        <strain evidence="9 10">DSM 29846</strain>
    </source>
</reference>
<dbReference type="InterPro" id="IPR036590">
    <property type="entry name" value="SRAP-like"/>
</dbReference>
<comment type="similarity">
    <text evidence="1 8">Belongs to the SOS response-associated peptidase family.</text>
</comment>
<dbReference type="Gene3D" id="3.90.1680.20">
    <property type="match status" value="2"/>
</dbReference>
<dbReference type="SUPFAM" id="SSF143081">
    <property type="entry name" value="BB1717-like"/>
    <property type="match status" value="1"/>
</dbReference>
<evidence type="ECO:0000256" key="2">
    <source>
        <dbReference type="ARBA" id="ARBA00022670"/>
    </source>
</evidence>
<accession>A0ABV2HJY2</accession>
<evidence type="ECO:0000313" key="9">
    <source>
        <dbReference type="EMBL" id="MET3590875.1"/>
    </source>
</evidence>
<gene>
    <name evidence="9" type="ORF">ABID26_000254</name>
</gene>
<evidence type="ECO:0000256" key="3">
    <source>
        <dbReference type="ARBA" id="ARBA00022763"/>
    </source>
</evidence>
<dbReference type="PANTHER" id="PTHR13604:SF0">
    <property type="entry name" value="ABASIC SITE PROCESSING PROTEIN HMCES"/>
    <property type="match status" value="1"/>
</dbReference>
<evidence type="ECO:0000256" key="8">
    <source>
        <dbReference type="RuleBase" id="RU364100"/>
    </source>
</evidence>
<protein>
    <recommendedName>
        <fullName evidence="8">Abasic site processing protein</fullName>
        <ecNumber evidence="8">3.4.-.-</ecNumber>
    </recommendedName>
</protein>
<keyword evidence="2 8" id="KW-0645">Protease</keyword>
<keyword evidence="3" id="KW-0227">DNA damage</keyword>
<keyword evidence="5" id="KW-0190">Covalent protein-DNA linkage</keyword>
<dbReference type="EMBL" id="JBEPLM010000001">
    <property type="protein sequence ID" value="MET3590875.1"/>
    <property type="molecule type" value="Genomic_DNA"/>
</dbReference>
<dbReference type="PANTHER" id="PTHR13604">
    <property type="entry name" value="DC12-RELATED"/>
    <property type="match status" value="1"/>
</dbReference>
<evidence type="ECO:0000256" key="4">
    <source>
        <dbReference type="ARBA" id="ARBA00022801"/>
    </source>
</evidence>
<evidence type="ECO:0000256" key="7">
    <source>
        <dbReference type="ARBA" id="ARBA00023239"/>
    </source>
</evidence>
<evidence type="ECO:0000256" key="6">
    <source>
        <dbReference type="ARBA" id="ARBA00023125"/>
    </source>
</evidence>
<dbReference type="InterPro" id="IPR003738">
    <property type="entry name" value="SRAP"/>
</dbReference>
<keyword evidence="10" id="KW-1185">Reference proteome</keyword>
<dbReference type="EC" id="3.4.-.-" evidence="8"/>
<comment type="caution">
    <text evidence="9">The sequence shown here is derived from an EMBL/GenBank/DDBJ whole genome shotgun (WGS) entry which is preliminary data.</text>
</comment>
<dbReference type="Proteomes" id="UP001549036">
    <property type="component" value="Unassembled WGS sequence"/>
</dbReference>
<evidence type="ECO:0000256" key="5">
    <source>
        <dbReference type="ARBA" id="ARBA00023124"/>
    </source>
</evidence>
<keyword evidence="6" id="KW-0238">DNA-binding</keyword>
<keyword evidence="4 8" id="KW-0378">Hydrolase</keyword>
<proteinExistence type="inferred from homology"/>
<organism evidence="9 10">
    <name type="scientific">Mesorhizobium shonense</name>
    <dbReference type="NCBI Taxonomy" id="1209948"/>
    <lineage>
        <taxon>Bacteria</taxon>
        <taxon>Pseudomonadati</taxon>
        <taxon>Pseudomonadota</taxon>
        <taxon>Alphaproteobacteria</taxon>
        <taxon>Hyphomicrobiales</taxon>
        <taxon>Phyllobacteriaceae</taxon>
        <taxon>Mesorhizobium</taxon>
    </lineage>
</organism>
<dbReference type="Pfam" id="PF02586">
    <property type="entry name" value="SRAP"/>
    <property type="match status" value="1"/>
</dbReference>
<keyword evidence="7" id="KW-0456">Lyase</keyword>
<evidence type="ECO:0000256" key="1">
    <source>
        <dbReference type="ARBA" id="ARBA00008136"/>
    </source>
</evidence>
<evidence type="ECO:0000313" key="10">
    <source>
        <dbReference type="Proteomes" id="UP001549036"/>
    </source>
</evidence>
<name>A0ABV2HJY2_9HYPH</name>
<sequence>MWEQSADGEVLPMCNLYNITTTQEAIRQWTRALRDISGNLEPSVDIYPNQQAPVVRNVADGSRELANLRWGMPTPAERMRGNADSGTTNIRNPQYAHWLPYLGIENRCVVPVTSFAEPSPQPGDKDPETGVQKNFWFALSEERPLFFFAGLWTPWHGVRKVKEGPGDHELYGFLTTRPNALIAPIHEKAMPVILTTLEETELWLTAPWSEAKKLQRPAPDDALVIVEKPATQIKFPAEPPAQGSLF</sequence>